<evidence type="ECO:0000313" key="3">
    <source>
        <dbReference type="Proteomes" id="UP000315295"/>
    </source>
</evidence>
<evidence type="ECO:0000313" key="2">
    <source>
        <dbReference type="EMBL" id="TQD79517.1"/>
    </source>
</evidence>
<comment type="caution">
    <text evidence="2">The sequence shown here is derived from an EMBL/GenBank/DDBJ whole genome shotgun (WGS) entry which is preliminary data.</text>
</comment>
<reference evidence="2 3" key="1">
    <citation type="journal article" date="2019" name="G3 (Bethesda)">
        <title>Sequencing of a Wild Apple (Malus baccata) Genome Unravels the Differences Between Cultivated and Wild Apple Species Regarding Disease Resistance and Cold Tolerance.</title>
        <authorList>
            <person name="Chen X."/>
        </authorList>
    </citation>
    <scope>NUCLEOTIDE SEQUENCE [LARGE SCALE GENOMIC DNA]</scope>
    <source>
        <strain evidence="3">cv. Shandingzi</strain>
        <tissue evidence="2">Leaves</tissue>
    </source>
</reference>
<organism evidence="2 3">
    <name type="scientific">Malus baccata</name>
    <name type="common">Siberian crab apple</name>
    <name type="synonym">Pyrus baccata</name>
    <dbReference type="NCBI Taxonomy" id="106549"/>
    <lineage>
        <taxon>Eukaryota</taxon>
        <taxon>Viridiplantae</taxon>
        <taxon>Streptophyta</taxon>
        <taxon>Embryophyta</taxon>
        <taxon>Tracheophyta</taxon>
        <taxon>Spermatophyta</taxon>
        <taxon>Magnoliopsida</taxon>
        <taxon>eudicotyledons</taxon>
        <taxon>Gunneridae</taxon>
        <taxon>Pentapetalae</taxon>
        <taxon>rosids</taxon>
        <taxon>fabids</taxon>
        <taxon>Rosales</taxon>
        <taxon>Rosaceae</taxon>
        <taxon>Amygdaloideae</taxon>
        <taxon>Maleae</taxon>
        <taxon>Malus</taxon>
    </lineage>
</organism>
<dbReference type="EMBL" id="VIEB01000854">
    <property type="protein sequence ID" value="TQD79517.1"/>
    <property type="molecule type" value="Genomic_DNA"/>
</dbReference>
<protein>
    <submittedName>
        <fullName evidence="2">Uncharacterized protein</fullName>
    </submittedName>
</protein>
<dbReference type="Proteomes" id="UP000315295">
    <property type="component" value="Unassembled WGS sequence"/>
</dbReference>
<proteinExistence type="predicted"/>
<feature type="region of interest" description="Disordered" evidence="1">
    <location>
        <begin position="1"/>
        <end position="28"/>
    </location>
</feature>
<gene>
    <name evidence="2" type="ORF">C1H46_034936</name>
</gene>
<dbReference type="AlphaFoldDB" id="A0A540KZ65"/>
<evidence type="ECO:0000256" key="1">
    <source>
        <dbReference type="SAM" id="MobiDB-lite"/>
    </source>
</evidence>
<sequence length="81" mass="8775">MPKSHWIGQGRLEGWSKPKASPKGLEDSSVAEIRPHNLCATNTSVLAGDILHAEIKAFVTLCEVDRECQVVDISGVPLVTH</sequence>
<keyword evidence="3" id="KW-1185">Reference proteome</keyword>
<accession>A0A540KZ65</accession>
<name>A0A540KZ65_MALBA</name>